<evidence type="ECO:0000256" key="1">
    <source>
        <dbReference type="ARBA" id="ARBA00000822"/>
    </source>
</evidence>
<dbReference type="RefSeq" id="XP_007771027.1">
    <property type="nucleotide sequence ID" value="XM_007772837.1"/>
</dbReference>
<dbReference type="Proteomes" id="UP000053558">
    <property type="component" value="Unassembled WGS sequence"/>
</dbReference>
<evidence type="ECO:0000256" key="9">
    <source>
        <dbReference type="SAM" id="SignalP"/>
    </source>
</evidence>
<dbReference type="PANTHER" id="PTHR46476">
    <property type="entry name" value="CHITINASE 2-LIKE"/>
    <property type="match status" value="1"/>
</dbReference>
<dbReference type="OrthoDB" id="3012298at2759"/>
<evidence type="ECO:0000259" key="10">
    <source>
        <dbReference type="PROSITE" id="PS51910"/>
    </source>
</evidence>
<dbReference type="GO" id="GO:0000272">
    <property type="term" value="P:polysaccharide catabolic process"/>
    <property type="evidence" value="ECO:0007669"/>
    <property type="project" value="UniProtKB-KW"/>
</dbReference>
<sequence length="319" mass="33894">MVFFSASFAALFTAVLSATAVVARPVESTTALAKRDAPAPHWVIYSDKWISGETGPPSVSDIKGYNVFALSFWLLSGPADQAVEWTSLDAATRTSIKTQYNNAGIKMIVSAFGSTDAPTSSGADPTTTANNLAAFVKQYSLDGVDIDYEDFNAINAQDGKAEAWLSTFTTALRAQLPAGDYIISHAPVAPWFSPKYTSGAYLKVNQNVGNLIDWYNIQFYNQGTSEYTTCDGLLTASSSTYPNSAVFQIAASGVDLNKIVIGKPAGTGDANNGFMDASTLAGCLSTAKGKGWDAGVMVWEYPDAAAAWIQTVRSQAFPE</sequence>
<keyword evidence="3" id="KW-0146">Chitin degradation</keyword>
<keyword evidence="6" id="KW-0624">Polysaccharide degradation</keyword>
<keyword evidence="9" id="KW-0732">Signal</keyword>
<keyword evidence="5 7" id="KW-0326">Glycosidase</keyword>
<dbReference type="PROSITE" id="PS01095">
    <property type="entry name" value="GH18_1"/>
    <property type="match status" value="1"/>
</dbReference>
<evidence type="ECO:0000256" key="5">
    <source>
        <dbReference type="ARBA" id="ARBA00023295"/>
    </source>
</evidence>
<protein>
    <submittedName>
        <fullName evidence="11">Glycoside hydrolase family 18 protein</fullName>
    </submittedName>
</protein>
<keyword evidence="4" id="KW-0119">Carbohydrate metabolism</keyword>
<dbReference type="GO" id="GO:0008843">
    <property type="term" value="F:endochitinase activity"/>
    <property type="evidence" value="ECO:0007669"/>
    <property type="project" value="UniProtKB-EC"/>
</dbReference>
<keyword evidence="12" id="KW-1185">Reference proteome</keyword>
<comment type="caution">
    <text evidence="11">The sequence shown here is derived from an EMBL/GenBank/DDBJ whole genome shotgun (WGS) entry which is preliminary data.</text>
</comment>
<dbReference type="GeneID" id="19210624"/>
<feature type="signal peptide" evidence="9">
    <location>
        <begin position="1"/>
        <end position="23"/>
    </location>
</feature>
<proteinExistence type="inferred from homology"/>
<dbReference type="SUPFAM" id="SSF51445">
    <property type="entry name" value="(Trans)glycosidases"/>
    <property type="match status" value="1"/>
</dbReference>
<evidence type="ECO:0000256" key="6">
    <source>
        <dbReference type="ARBA" id="ARBA00023326"/>
    </source>
</evidence>
<organism evidence="11 12">
    <name type="scientific">Coniophora puteana (strain RWD-64-598)</name>
    <name type="common">Brown rot fungus</name>
    <dbReference type="NCBI Taxonomy" id="741705"/>
    <lineage>
        <taxon>Eukaryota</taxon>
        <taxon>Fungi</taxon>
        <taxon>Dikarya</taxon>
        <taxon>Basidiomycota</taxon>
        <taxon>Agaricomycotina</taxon>
        <taxon>Agaricomycetes</taxon>
        <taxon>Agaricomycetidae</taxon>
        <taxon>Boletales</taxon>
        <taxon>Coniophorineae</taxon>
        <taxon>Coniophoraceae</taxon>
        <taxon>Coniophora</taxon>
    </lineage>
</organism>
<name>A0A5M3MJU1_CONPW</name>
<evidence type="ECO:0000256" key="8">
    <source>
        <dbReference type="RuleBase" id="RU004453"/>
    </source>
</evidence>
<accession>A0A5M3MJU1</accession>
<dbReference type="InterPro" id="IPR001579">
    <property type="entry name" value="Glyco_hydro_18_chit_AS"/>
</dbReference>
<evidence type="ECO:0000256" key="7">
    <source>
        <dbReference type="RuleBase" id="RU000489"/>
    </source>
</evidence>
<evidence type="ECO:0000313" key="12">
    <source>
        <dbReference type="Proteomes" id="UP000053558"/>
    </source>
</evidence>
<reference evidence="12" key="1">
    <citation type="journal article" date="2012" name="Science">
        <title>The Paleozoic origin of enzymatic lignin decomposition reconstructed from 31 fungal genomes.</title>
        <authorList>
            <person name="Floudas D."/>
            <person name="Binder M."/>
            <person name="Riley R."/>
            <person name="Barry K."/>
            <person name="Blanchette R.A."/>
            <person name="Henrissat B."/>
            <person name="Martinez A.T."/>
            <person name="Otillar R."/>
            <person name="Spatafora J.W."/>
            <person name="Yadav J.S."/>
            <person name="Aerts A."/>
            <person name="Benoit I."/>
            <person name="Boyd A."/>
            <person name="Carlson A."/>
            <person name="Copeland A."/>
            <person name="Coutinho P.M."/>
            <person name="de Vries R.P."/>
            <person name="Ferreira P."/>
            <person name="Findley K."/>
            <person name="Foster B."/>
            <person name="Gaskell J."/>
            <person name="Glotzer D."/>
            <person name="Gorecki P."/>
            <person name="Heitman J."/>
            <person name="Hesse C."/>
            <person name="Hori C."/>
            <person name="Igarashi K."/>
            <person name="Jurgens J.A."/>
            <person name="Kallen N."/>
            <person name="Kersten P."/>
            <person name="Kohler A."/>
            <person name="Kuees U."/>
            <person name="Kumar T.K.A."/>
            <person name="Kuo A."/>
            <person name="LaButti K."/>
            <person name="Larrondo L.F."/>
            <person name="Lindquist E."/>
            <person name="Ling A."/>
            <person name="Lombard V."/>
            <person name="Lucas S."/>
            <person name="Lundell T."/>
            <person name="Martin R."/>
            <person name="McLaughlin D.J."/>
            <person name="Morgenstern I."/>
            <person name="Morin E."/>
            <person name="Murat C."/>
            <person name="Nagy L.G."/>
            <person name="Nolan M."/>
            <person name="Ohm R.A."/>
            <person name="Patyshakuliyeva A."/>
            <person name="Rokas A."/>
            <person name="Ruiz-Duenas F.J."/>
            <person name="Sabat G."/>
            <person name="Salamov A."/>
            <person name="Samejima M."/>
            <person name="Schmutz J."/>
            <person name="Slot J.C."/>
            <person name="St John F."/>
            <person name="Stenlid J."/>
            <person name="Sun H."/>
            <person name="Sun S."/>
            <person name="Syed K."/>
            <person name="Tsang A."/>
            <person name="Wiebenga A."/>
            <person name="Young D."/>
            <person name="Pisabarro A."/>
            <person name="Eastwood D.C."/>
            <person name="Martin F."/>
            <person name="Cullen D."/>
            <person name="Grigoriev I.V."/>
            <person name="Hibbett D.S."/>
        </authorList>
    </citation>
    <scope>NUCLEOTIDE SEQUENCE [LARGE SCALE GENOMIC DNA]</scope>
    <source>
        <strain evidence="12">RWD-64-598 SS2</strain>
    </source>
</reference>
<dbReference type="CDD" id="cd00598">
    <property type="entry name" value="GH18_chitinase-like"/>
    <property type="match status" value="1"/>
</dbReference>
<evidence type="ECO:0000256" key="4">
    <source>
        <dbReference type="ARBA" id="ARBA00023277"/>
    </source>
</evidence>
<dbReference type="Gene3D" id="3.20.20.80">
    <property type="entry name" value="Glycosidases"/>
    <property type="match status" value="1"/>
</dbReference>
<dbReference type="PANTHER" id="PTHR46476:SF13">
    <property type="entry name" value="2, PUTATIVE, EXPRESSED-RELATED"/>
    <property type="match status" value="1"/>
</dbReference>
<dbReference type="EMBL" id="JH711581">
    <property type="protein sequence ID" value="EIW79383.1"/>
    <property type="molecule type" value="Genomic_DNA"/>
</dbReference>
<dbReference type="InterPro" id="IPR017853">
    <property type="entry name" value="GH"/>
</dbReference>
<feature type="chain" id="PRO_5024341790" evidence="9">
    <location>
        <begin position="24"/>
        <end position="319"/>
    </location>
</feature>
<dbReference type="PROSITE" id="PS51910">
    <property type="entry name" value="GH18_2"/>
    <property type="match status" value="1"/>
</dbReference>
<evidence type="ECO:0000256" key="3">
    <source>
        <dbReference type="ARBA" id="ARBA00023024"/>
    </source>
</evidence>
<dbReference type="OMA" id="WIASFTQ"/>
<comment type="similarity">
    <text evidence="8">Belongs to the glycosyl hydrolase 18 family.</text>
</comment>
<dbReference type="KEGG" id="cput:CONPUDRAFT_83619"/>
<comment type="catalytic activity">
    <reaction evidence="1">
        <text>Random endo-hydrolysis of N-acetyl-beta-D-glucosaminide (1-&gt;4)-beta-linkages in chitin and chitodextrins.</text>
        <dbReference type="EC" id="3.2.1.14"/>
    </reaction>
</comment>
<dbReference type="InterPro" id="IPR001223">
    <property type="entry name" value="Glyco_hydro18_cat"/>
</dbReference>
<evidence type="ECO:0000313" key="11">
    <source>
        <dbReference type="EMBL" id="EIW79383.1"/>
    </source>
</evidence>
<evidence type="ECO:0000256" key="2">
    <source>
        <dbReference type="ARBA" id="ARBA00022801"/>
    </source>
</evidence>
<keyword evidence="2 7" id="KW-0378">Hydrolase</keyword>
<dbReference type="Pfam" id="PF00704">
    <property type="entry name" value="Glyco_hydro_18"/>
    <property type="match status" value="1"/>
</dbReference>
<dbReference type="GO" id="GO:0006032">
    <property type="term" value="P:chitin catabolic process"/>
    <property type="evidence" value="ECO:0007669"/>
    <property type="project" value="UniProtKB-KW"/>
</dbReference>
<feature type="domain" description="GH18" evidence="10">
    <location>
        <begin position="40"/>
        <end position="319"/>
    </location>
</feature>
<gene>
    <name evidence="11" type="ORF">CONPUDRAFT_83619</name>
</gene>
<dbReference type="AlphaFoldDB" id="A0A5M3MJU1"/>